<feature type="transmembrane region" description="Helical" evidence="9">
    <location>
        <begin position="220"/>
        <end position="240"/>
    </location>
</feature>
<dbReference type="GO" id="GO:0016020">
    <property type="term" value="C:membrane"/>
    <property type="evidence" value="ECO:0007669"/>
    <property type="project" value="InterPro"/>
</dbReference>
<keyword evidence="8 9" id="KW-0472">Membrane</keyword>
<evidence type="ECO:0000256" key="2">
    <source>
        <dbReference type="ARBA" id="ARBA00022448"/>
    </source>
</evidence>
<keyword evidence="9" id="KW-0050">Antiport</keyword>
<proteinExistence type="inferred from homology"/>
<dbReference type="GO" id="GO:0012505">
    <property type="term" value="C:endomembrane system"/>
    <property type="evidence" value="ECO:0007669"/>
    <property type="project" value="UniProtKB-SubCell"/>
</dbReference>
<reference evidence="11 12" key="2">
    <citation type="submission" date="2018-06" db="EMBL/GenBank/DDBJ databases">
        <title>Metagenomic assembly of (sub)arctic Cyanobacteria and their associated microbiome from non-axenic cultures.</title>
        <authorList>
            <person name="Baurain D."/>
        </authorList>
    </citation>
    <scope>NUCLEOTIDE SEQUENCE [LARGE SCALE GENOMIC DNA]</scope>
    <source>
        <strain evidence="11">ULC129bin1</strain>
    </source>
</reference>
<dbReference type="InterPro" id="IPR004713">
    <property type="entry name" value="CaH_exchang"/>
</dbReference>
<evidence type="ECO:0000256" key="7">
    <source>
        <dbReference type="ARBA" id="ARBA00023065"/>
    </source>
</evidence>
<dbReference type="InterPro" id="IPR044880">
    <property type="entry name" value="NCX_ion-bd_dom_sf"/>
</dbReference>
<comment type="subcellular location">
    <subcellularLocation>
        <location evidence="1">Endomembrane system</location>
        <topology evidence="1">Multi-pass membrane protein</topology>
    </subcellularLocation>
</comment>
<dbReference type="AlphaFoldDB" id="A0A2W4VXG8"/>
<comment type="caution">
    <text evidence="9">Lacks conserved residue(s) required for the propagation of feature annotation.</text>
</comment>
<keyword evidence="3 9" id="KW-0109">Calcium transport</keyword>
<dbReference type="GO" id="GO:0015369">
    <property type="term" value="F:calcium:proton antiporter activity"/>
    <property type="evidence" value="ECO:0007669"/>
    <property type="project" value="UniProtKB-UniRule"/>
</dbReference>
<feature type="transmembrane region" description="Helical" evidence="9">
    <location>
        <begin position="252"/>
        <end position="269"/>
    </location>
</feature>
<protein>
    <recommendedName>
        <fullName evidence="9">Ca(2+)/H(+) antiporter</fullName>
    </recommendedName>
</protein>
<feature type="domain" description="Sodium/calcium exchanger membrane region" evidence="10">
    <location>
        <begin position="222"/>
        <end position="364"/>
    </location>
</feature>
<keyword evidence="6 9" id="KW-1133">Transmembrane helix</keyword>
<feature type="transmembrane region" description="Helical" evidence="9">
    <location>
        <begin position="29"/>
        <end position="48"/>
    </location>
</feature>
<dbReference type="PANTHER" id="PTHR31503:SF22">
    <property type="entry name" value="VACUOLAR CALCIUM ION TRANSPORTER"/>
    <property type="match status" value="1"/>
</dbReference>
<feature type="transmembrane region" description="Helical" evidence="9">
    <location>
        <begin position="6"/>
        <end position="24"/>
    </location>
</feature>
<feature type="transmembrane region" description="Helical" evidence="9">
    <location>
        <begin position="129"/>
        <end position="150"/>
    </location>
</feature>
<feature type="transmembrane region" description="Helical" evidence="9">
    <location>
        <begin position="289"/>
        <end position="311"/>
    </location>
</feature>
<keyword evidence="5 9" id="KW-0106">Calcium</keyword>
<dbReference type="Gene3D" id="1.20.1420.30">
    <property type="entry name" value="NCX, central ion-binding region"/>
    <property type="match status" value="2"/>
</dbReference>
<dbReference type="InterPro" id="IPR004798">
    <property type="entry name" value="CAX-like"/>
</dbReference>
<dbReference type="EMBL" id="QBMC01000180">
    <property type="protein sequence ID" value="PZO11508.1"/>
    <property type="molecule type" value="Genomic_DNA"/>
</dbReference>
<feature type="transmembrane region" description="Helical" evidence="9">
    <location>
        <begin position="162"/>
        <end position="182"/>
    </location>
</feature>
<evidence type="ECO:0000256" key="5">
    <source>
        <dbReference type="ARBA" id="ARBA00022837"/>
    </source>
</evidence>
<comment type="function">
    <text evidence="9">Ca(+)/H(+) antiporter that extrudes calcium in exchange for external protons.</text>
</comment>
<organism evidence="11 12">
    <name type="scientific">Leptolyngbya foveolarum</name>
    <dbReference type="NCBI Taxonomy" id="47253"/>
    <lineage>
        <taxon>Bacteria</taxon>
        <taxon>Bacillati</taxon>
        <taxon>Cyanobacteriota</taxon>
        <taxon>Cyanophyceae</taxon>
        <taxon>Leptolyngbyales</taxon>
        <taxon>Leptolyngbyaceae</taxon>
        <taxon>Leptolyngbya group</taxon>
        <taxon>Leptolyngbya</taxon>
    </lineage>
</organism>
<evidence type="ECO:0000256" key="3">
    <source>
        <dbReference type="ARBA" id="ARBA00022568"/>
    </source>
</evidence>
<dbReference type="NCBIfam" id="TIGR00378">
    <property type="entry name" value="cax"/>
    <property type="match status" value="1"/>
</dbReference>
<accession>A0A2W4VXG8</accession>
<dbReference type="NCBIfam" id="TIGR00846">
    <property type="entry name" value="caca2"/>
    <property type="match status" value="1"/>
</dbReference>
<feature type="domain" description="Sodium/calcium exchanger membrane region" evidence="10">
    <location>
        <begin position="29"/>
        <end position="182"/>
    </location>
</feature>
<sequence length="373" mass="39261">MSIKNVIFYGFLLFIPISIAARFLGWGDLIVFVTAALAIIPLAGWMGAATEEIAVVLGPSLGGLMNATFGNATELIIAIFALRAGLVNVVKSSITGSIIGNLLLVMGLSMLLGGLKFKEQTFQPTIARLNASSMNLAVIAILLPTAVDFTSNGIEQPVLQKLSIAVAVVLMLVYGLTLLFSMKTHSYLYDVGVAAEGTDMPALADPDEVHEAEHEINLKLWIGVLLAATVVVAVESEFLVGTLEVASKQLGLSELFTGVIILPVIGNAAEHATAVTVALKNKMDLSLNVAVGSSMQIALFVGPLLVIIGAFMGQPMDLDFNNFELLSVAVAVLVANSISGDGKSNWLEGTLLLATYAVICLSFYFHPVIEGIG</sequence>
<dbReference type="GO" id="GO:0006874">
    <property type="term" value="P:intracellular calcium ion homeostasis"/>
    <property type="evidence" value="ECO:0007669"/>
    <property type="project" value="TreeGrafter"/>
</dbReference>
<feature type="transmembrane region" description="Helical" evidence="9">
    <location>
        <begin position="346"/>
        <end position="365"/>
    </location>
</feature>
<feature type="transmembrane region" description="Helical" evidence="9">
    <location>
        <begin position="98"/>
        <end position="117"/>
    </location>
</feature>
<name>A0A2W4VXG8_9CYAN</name>
<keyword evidence="7 9" id="KW-0406">Ion transport</keyword>
<dbReference type="Proteomes" id="UP000249354">
    <property type="component" value="Unassembled WGS sequence"/>
</dbReference>
<gene>
    <name evidence="11" type="primary">cax</name>
    <name evidence="11" type="ORF">DCF25_19255</name>
</gene>
<keyword evidence="2 9" id="KW-0813">Transport</keyword>
<evidence type="ECO:0000256" key="4">
    <source>
        <dbReference type="ARBA" id="ARBA00022692"/>
    </source>
</evidence>
<evidence type="ECO:0000259" key="10">
    <source>
        <dbReference type="Pfam" id="PF01699"/>
    </source>
</evidence>
<reference evidence="12" key="1">
    <citation type="submission" date="2018-04" db="EMBL/GenBank/DDBJ databases">
        <authorList>
            <person name="Cornet L."/>
        </authorList>
    </citation>
    <scope>NUCLEOTIDE SEQUENCE [LARGE SCALE GENOMIC DNA]</scope>
</reference>
<comment type="caution">
    <text evidence="11">The sequence shown here is derived from an EMBL/GenBank/DDBJ whole genome shotgun (WGS) entry which is preliminary data.</text>
</comment>
<evidence type="ECO:0000256" key="6">
    <source>
        <dbReference type="ARBA" id="ARBA00022989"/>
    </source>
</evidence>
<evidence type="ECO:0000256" key="8">
    <source>
        <dbReference type="ARBA" id="ARBA00023136"/>
    </source>
</evidence>
<evidence type="ECO:0000256" key="1">
    <source>
        <dbReference type="ARBA" id="ARBA00004127"/>
    </source>
</evidence>
<dbReference type="InterPro" id="IPR004837">
    <property type="entry name" value="NaCa_Exmemb"/>
</dbReference>
<keyword evidence="4 9" id="KW-0812">Transmembrane</keyword>
<dbReference type="PANTHER" id="PTHR31503">
    <property type="entry name" value="VACUOLAR CALCIUM ION TRANSPORTER"/>
    <property type="match status" value="1"/>
</dbReference>
<evidence type="ECO:0000313" key="11">
    <source>
        <dbReference type="EMBL" id="PZO11508.1"/>
    </source>
</evidence>
<comment type="similarity">
    <text evidence="9">Belongs to the Ca(2+):cation antiporter (CaCA) (TC 2.A.19) family.</text>
</comment>
<evidence type="ECO:0000256" key="9">
    <source>
        <dbReference type="RuleBase" id="RU365028"/>
    </source>
</evidence>
<dbReference type="Pfam" id="PF01699">
    <property type="entry name" value="Na_Ca_ex"/>
    <property type="match status" value="2"/>
</dbReference>
<feature type="transmembrane region" description="Helical" evidence="9">
    <location>
        <begin position="323"/>
        <end position="340"/>
    </location>
</feature>
<evidence type="ECO:0000313" key="12">
    <source>
        <dbReference type="Proteomes" id="UP000249354"/>
    </source>
</evidence>